<feature type="region of interest" description="Disordered" evidence="1">
    <location>
        <begin position="533"/>
        <end position="573"/>
    </location>
</feature>
<keyword evidence="4" id="KW-1185">Reference proteome</keyword>
<dbReference type="OrthoDB" id="5395343at2759"/>
<feature type="compositionally biased region" description="Polar residues" evidence="1">
    <location>
        <begin position="564"/>
        <end position="573"/>
    </location>
</feature>
<feature type="compositionally biased region" description="Basic residues" evidence="1">
    <location>
        <begin position="322"/>
        <end position="335"/>
    </location>
</feature>
<evidence type="ECO:0000256" key="1">
    <source>
        <dbReference type="SAM" id="MobiDB-lite"/>
    </source>
</evidence>
<comment type="caution">
    <text evidence="3">The sequence shown here is derived from an EMBL/GenBank/DDBJ whole genome shotgun (WGS) entry which is preliminary data.</text>
</comment>
<name>M3JT46_CANMX</name>
<dbReference type="Pfam" id="PF08639">
    <property type="entry name" value="Sld3_STD"/>
    <property type="match status" value="1"/>
</dbReference>
<sequence>MEQEDQNPPTRSIQILDPTTKSTTSIKILYPITTMSIITTLDDHHHQTSINYFHNKSIRLKSPHMIITTNNNHPGVIFPMINDYYGIFETNQEIPESTQDESTTMMIESSGDLISKCEKLSISGPTIEIPFNMTPPVSSTSQAEDEEINESMDPCEFLRRRYYSTLYSLNNPLSYFPKTALPRFKNMCSENDNVVDLLKGFSLTLVEFDNRHNHKHGLFEHNREVSVVELHERESFKTNHGFSIELNESENENGDMELKGISVEKFSGLCLNLKIREAQLQMLVIFEILSLMEIDELEFLERNKKIQADTEKEKETKAKQSLIRRRNKKSNKKVKSEKQVVQSDEYLMFSLLTNLIDRLSLWDTLSTKTEGSGTYGFMAYVLVPYFNKKLPNLIKHVIENMKGSNMKLISFKRKKEDDHEKPKSKSKYKKVLLEKKPPQLSKSTSLAESDDFKPLTSLKRSESNLSTKYLSKREVDLNIKQASKNPLDVPSSQSFIFASQAKRSKSIASIPTITSTTTSTSQREVMATPRKPKFMKSKSQIEPRHISSQTQVQATPAKPKDNSYHSSSLHTVEATPNTSITSVVSTPMNLFAKPDKKQNSINEKLLSASKEVIIDATPRKLIIQETPPKGFGSPTMLETPIQRIQSSPIQSQKKSKPGDPISMETSPFVNVLKDSESLMSFKPVKLFNDEEYDSDELLNPKKKVVRTTYSKRKK</sequence>
<dbReference type="Proteomes" id="UP000011777">
    <property type="component" value="Unassembled WGS sequence"/>
</dbReference>
<dbReference type="InterPro" id="IPR042511">
    <property type="entry name" value="Sld3"/>
</dbReference>
<dbReference type="EMBL" id="AOGT01002461">
    <property type="protein sequence ID" value="EMG45454.1"/>
    <property type="molecule type" value="Genomic_DNA"/>
</dbReference>
<dbReference type="InterPro" id="IPR013948">
    <property type="entry name" value="DNA_replication_reg_Sld3_C"/>
</dbReference>
<feature type="compositionally biased region" description="Low complexity" evidence="1">
    <location>
        <begin position="643"/>
        <end position="652"/>
    </location>
</feature>
<feature type="region of interest" description="Disordered" evidence="1">
    <location>
        <begin position="131"/>
        <end position="150"/>
    </location>
</feature>
<dbReference type="Gene3D" id="1.20.58.2130">
    <property type="match status" value="1"/>
</dbReference>
<feature type="non-terminal residue" evidence="3">
    <location>
        <position position="1"/>
    </location>
</feature>
<protein>
    <recommendedName>
        <fullName evidence="2">DNA replication regulator Sld3 C-terminal domain-containing protein</fullName>
    </recommendedName>
</protein>
<feature type="domain" description="DNA replication regulator Sld3 C-terminal" evidence="2">
    <location>
        <begin position="153"/>
        <end position="620"/>
    </location>
</feature>
<evidence type="ECO:0000259" key="2">
    <source>
        <dbReference type="Pfam" id="PF08639"/>
    </source>
</evidence>
<accession>M3JT46</accession>
<feature type="region of interest" description="Disordered" evidence="1">
    <location>
        <begin position="308"/>
        <end position="336"/>
    </location>
</feature>
<dbReference type="eggNOG" id="ENOG502RE09">
    <property type="taxonomic scope" value="Eukaryota"/>
</dbReference>
<feature type="region of interest" description="Disordered" evidence="1">
    <location>
        <begin position="643"/>
        <end position="667"/>
    </location>
</feature>
<dbReference type="PANTHER" id="PTHR28067">
    <property type="entry name" value="DNA REPLICATION REGULATOR SLD3"/>
    <property type="match status" value="1"/>
</dbReference>
<feature type="compositionally biased region" description="Basic and acidic residues" evidence="1">
    <location>
        <begin position="308"/>
        <end position="318"/>
    </location>
</feature>
<dbReference type="GO" id="GO:0006270">
    <property type="term" value="P:DNA replication initiation"/>
    <property type="evidence" value="ECO:0007669"/>
    <property type="project" value="InterPro"/>
</dbReference>
<proteinExistence type="predicted"/>
<dbReference type="PANTHER" id="PTHR28067:SF1">
    <property type="entry name" value="DNA REPLICATION REGULATOR SLD3"/>
    <property type="match status" value="1"/>
</dbReference>
<organism evidence="3 4">
    <name type="scientific">Candida maltosa (strain Xu316)</name>
    <name type="common">Yeast</name>
    <dbReference type="NCBI Taxonomy" id="1245528"/>
    <lineage>
        <taxon>Eukaryota</taxon>
        <taxon>Fungi</taxon>
        <taxon>Dikarya</taxon>
        <taxon>Ascomycota</taxon>
        <taxon>Saccharomycotina</taxon>
        <taxon>Pichiomycetes</taxon>
        <taxon>Debaryomycetaceae</taxon>
        <taxon>Candida/Lodderomyces clade</taxon>
        <taxon>Candida</taxon>
    </lineage>
</organism>
<reference evidence="3 4" key="1">
    <citation type="submission" date="2013-02" db="EMBL/GenBank/DDBJ databases">
        <title>Genome sequence of Candida maltosa Xu316, a potential industrial strain for xylitol and ethanol production.</title>
        <authorList>
            <person name="Yu J."/>
            <person name="Wang Q."/>
            <person name="Geng X."/>
            <person name="Bao W."/>
            <person name="He P."/>
            <person name="Cai J."/>
        </authorList>
    </citation>
    <scope>NUCLEOTIDE SEQUENCE [LARGE SCALE GENOMIC DNA]</scope>
    <source>
        <strain evidence="4">Xu316</strain>
    </source>
</reference>
<dbReference type="HOGENOM" id="CLU_380872_0_0_1"/>
<dbReference type="GO" id="GO:0031261">
    <property type="term" value="C:DNA replication preinitiation complex"/>
    <property type="evidence" value="ECO:0007669"/>
    <property type="project" value="TreeGrafter"/>
</dbReference>
<evidence type="ECO:0000313" key="4">
    <source>
        <dbReference type="Proteomes" id="UP000011777"/>
    </source>
</evidence>
<evidence type="ECO:0000313" key="3">
    <source>
        <dbReference type="EMBL" id="EMG45454.1"/>
    </source>
</evidence>
<gene>
    <name evidence="3" type="ORF">G210_4358</name>
</gene>
<dbReference type="AlphaFoldDB" id="M3JT46"/>
<dbReference type="OMA" id="DQMSIWD"/>
<dbReference type="STRING" id="1245528.M3JT46"/>